<dbReference type="Gene3D" id="1.10.472.80">
    <property type="entry name" value="Ypt/Rab-GAP domain of gyp1p, domain 3"/>
    <property type="match status" value="1"/>
</dbReference>
<dbReference type="FunFam" id="1.10.472.80:FF:000046">
    <property type="entry name" value="TBC domain-containing protein"/>
    <property type="match status" value="1"/>
</dbReference>
<evidence type="ECO:0000259" key="2">
    <source>
        <dbReference type="PROSITE" id="PS50086"/>
    </source>
</evidence>
<dbReference type="AlphaFoldDB" id="A0A8H3I1E2"/>
<feature type="compositionally biased region" description="Basic and acidic residues" evidence="1">
    <location>
        <begin position="326"/>
        <end position="341"/>
    </location>
</feature>
<dbReference type="FunFam" id="1.10.8.270:FF:000026">
    <property type="entry name" value="TBC (Tre-2/Bub2/Cdc16) domain family"/>
    <property type="match status" value="1"/>
</dbReference>
<keyword evidence="4" id="KW-1185">Reference proteome</keyword>
<dbReference type="SMART" id="SM00164">
    <property type="entry name" value="TBC"/>
    <property type="match status" value="1"/>
</dbReference>
<dbReference type="GO" id="GO:0005096">
    <property type="term" value="F:GTPase activator activity"/>
    <property type="evidence" value="ECO:0007669"/>
    <property type="project" value="TreeGrafter"/>
</dbReference>
<dbReference type="InterPro" id="IPR000195">
    <property type="entry name" value="Rab-GAP-TBC_dom"/>
</dbReference>
<feature type="region of interest" description="Disordered" evidence="1">
    <location>
        <begin position="255"/>
        <end position="293"/>
    </location>
</feature>
<dbReference type="SUPFAM" id="SSF47923">
    <property type="entry name" value="Ypt/Rab-GAP domain of gyp1p"/>
    <property type="match status" value="2"/>
</dbReference>
<feature type="compositionally biased region" description="Low complexity" evidence="1">
    <location>
        <begin position="24"/>
        <end position="35"/>
    </location>
</feature>
<dbReference type="PANTHER" id="PTHR47219:SF20">
    <property type="entry name" value="TBC1 DOMAIN FAMILY MEMBER 2B"/>
    <property type="match status" value="1"/>
</dbReference>
<dbReference type="GO" id="GO:0031267">
    <property type="term" value="F:small GTPase binding"/>
    <property type="evidence" value="ECO:0007669"/>
    <property type="project" value="TreeGrafter"/>
</dbReference>
<feature type="compositionally biased region" description="Basic and acidic residues" evidence="1">
    <location>
        <begin position="264"/>
        <end position="283"/>
    </location>
</feature>
<proteinExistence type="predicted"/>
<gene>
    <name evidence="3" type="ORF">GOMPHAMPRED_000321</name>
</gene>
<feature type="region of interest" description="Disordered" evidence="1">
    <location>
        <begin position="1"/>
        <end position="92"/>
    </location>
</feature>
<feature type="region of interest" description="Disordered" evidence="1">
    <location>
        <begin position="1024"/>
        <end position="1046"/>
    </location>
</feature>
<dbReference type="PROSITE" id="PS50086">
    <property type="entry name" value="TBC_RABGAP"/>
    <property type="match status" value="1"/>
</dbReference>
<dbReference type="EMBL" id="CAJPDQ010000001">
    <property type="protein sequence ID" value="CAF9903505.1"/>
    <property type="molecule type" value="Genomic_DNA"/>
</dbReference>
<evidence type="ECO:0000313" key="3">
    <source>
        <dbReference type="EMBL" id="CAF9903505.1"/>
    </source>
</evidence>
<feature type="domain" description="Rab-GAP TBC" evidence="2">
    <location>
        <begin position="749"/>
        <end position="937"/>
    </location>
</feature>
<dbReference type="OrthoDB" id="294251at2759"/>
<name>A0A8H3I1E2_9LECA</name>
<organism evidence="3 4">
    <name type="scientific">Gomphillus americanus</name>
    <dbReference type="NCBI Taxonomy" id="1940652"/>
    <lineage>
        <taxon>Eukaryota</taxon>
        <taxon>Fungi</taxon>
        <taxon>Dikarya</taxon>
        <taxon>Ascomycota</taxon>
        <taxon>Pezizomycotina</taxon>
        <taxon>Lecanoromycetes</taxon>
        <taxon>OSLEUM clade</taxon>
        <taxon>Ostropomycetidae</taxon>
        <taxon>Ostropales</taxon>
        <taxon>Graphidaceae</taxon>
        <taxon>Gomphilloideae</taxon>
        <taxon>Gomphillus</taxon>
    </lineage>
</organism>
<protein>
    <recommendedName>
        <fullName evidence="2">Rab-GAP TBC domain-containing protein</fullName>
    </recommendedName>
</protein>
<evidence type="ECO:0000256" key="1">
    <source>
        <dbReference type="SAM" id="MobiDB-lite"/>
    </source>
</evidence>
<sequence length="1046" mass="115093">MDSGTDIEATSSTPNSQTHAIQRTSSTTSSTSTGSSRRDNTRVERHKRLSRQLSIQKPPPTSAALEDESLTSFPSLSPQDDSPSKNKRNCSGAQASLAKIVADANKTPTAKKSELKAKRSIVAALTAKSASAQGRQALFDDSPRSVTQDVPGALHYASDAHIERLIARTGAIKLVRQLAEDLAQREAEMSSFRQRTEARERELKKMLREVEVGNMDIESRLHALNFEADKKADSDKRSSIGELMEEAIEEGITTGEGAFGSSESRAEQDKQATIRARAIREPDNASLVSQDTTASRGRGWKDYLWSATSTKKSSRTQSLASNDDQATVRRDGSGLRRKGIDEALFSPLEPDRQSINDKPRATSMSAWTMKLFAGTPTSAREAATSPTNRTRASTNVGTGSSFAQPSRTSSQASIYSANSSKIVQRQTDTRSRRRPVPPLNFPSSSAKGFLASGGNVSVSSPLTELPSSNLGPVEMDAILPHGLRPPTLTPSYHNIDNPDDLLTDRFGFIYDQRRRKKEAEALIRAQNANKQSRPRSLAESVDADSLNDGQSFGLESPGSEDADVNPMSKWQEHLKKPFKMTELLSHTPSSTSIITISNPAIRQSLRRTSTFESIKENESMSTPNPLPATLAVTAFNAEIASPITAAPQTPVTATKADFEPVKALLSQLTDLHDNLQREKSVKWNEFLRKIRVERRREEESSIAENKNRIVAMPEVSLNDGETIGIATLGNKGKIGRAKYREFKSLVLSGIPVALRAKVWAECSGASALHIPGYFSDLVSSGDDDDPAIVAQIQMDINRTLTDNVFFRKGPGVEKLNEVLLAYSRRNVEVGYCQGMNLITASLLLIMPTAEDAFWLLVSIIENILPRHYYDHSLLTSRADQQVLKQYVSELLPKLATHLDNLSIDLEALTFQWFLSLFTACLNAEALYRVWDVLLCCKDEEGNGGSTFLFQVALALLKLNESQLIALESPGEVYAYLGGEITNHAISIDGLIKASEGLKMFVRRSEVEDRREKYVLREKELMKEREAPGKNKKNGELEVQDPLPIED</sequence>
<feature type="compositionally biased region" description="Low complexity" evidence="1">
    <location>
        <begin position="409"/>
        <end position="420"/>
    </location>
</feature>
<dbReference type="Proteomes" id="UP000664169">
    <property type="component" value="Unassembled WGS sequence"/>
</dbReference>
<dbReference type="Pfam" id="PF00566">
    <property type="entry name" value="RabGAP-TBC"/>
    <property type="match status" value="1"/>
</dbReference>
<reference evidence="3" key="1">
    <citation type="submission" date="2021-03" db="EMBL/GenBank/DDBJ databases">
        <authorList>
            <person name="Tagirdzhanova G."/>
        </authorList>
    </citation>
    <scope>NUCLEOTIDE SEQUENCE</scope>
</reference>
<dbReference type="InterPro" id="IPR050302">
    <property type="entry name" value="Rab_GAP_TBC_domain"/>
</dbReference>
<feature type="compositionally biased region" description="Polar residues" evidence="1">
    <location>
        <begin position="384"/>
        <end position="408"/>
    </location>
</feature>
<evidence type="ECO:0000313" key="4">
    <source>
        <dbReference type="Proteomes" id="UP000664169"/>
    </source>
</evidence>
<feature type="compositionally biased region" description="Basic and acidic residues" evidence="1">
    <location>
        <begin position="349"/>
        <end position="360"/>
    </location>
</feature>
<dbReference type="InterPro" id="IPR035969">
    <property type="entry name" value="Rab-GAP_TBC_sf"/>
</dbReference>
<feature type="compositionally biased region" description="Basic and acidic residues" evidence="1">
    <location>
        <begin position="1024"/>
        <end position="1035"/>
    </location>
</feature>
<feature type="region of interest" description="Disordered" evidence="1">
    <location>
        <begin position="377"/>
        <end position="447"/>
    </location>
</feature>
<dbReference type="PANTHER" id="PTHR47219">
    <property type="entry name" value="RAB GTPASE-ACTIVATING PROTEIN 1-LIKE"/>
    <property type="match status" value="1"/>
</dbReference>
<feature type="compositionally biased region" description="Polar residues" evidence="1">
    <location>
        <begin position="70"/>
        <end position="81"/>
    </location>
</feature>
<dbReference type="Gene3D" id="1.10.8.270">
    <property type="entry name" value="putative rabgap domain of human tbc1 domain family member 14 like domains"/>
    <property type="match status" value="1"/>
</dbReference>
<feature type="region of interest" description="Disordered" evidence="1">
    <location>
        <begin position="311"/>
        <end position="362"/>
    </location>
</feature>
<comment type="caution">
    <text evidence="3">The sequence shown here is derived from an EMBL/GenBank/DDBJ whole genome shotgun (WGS) entry which is preliminary data.</text>
</comment>
<feature type="compositionally biased region" description="Polar residues" evidence="1">
    <location>
        <begin position="8"/>
        <end position="23"/>
    </location>
</feature>
<accession>A0A8H3I1E2</accession>
<feature type="compositionally biased region" description="Polar residues" evidence="1">
    <location>
        <begin position="311"/>
        <end position="325"/>
    </location>
</feature>
<feature type="region of interest" description="Disordered" evidence="1">
    <location>
        <begin position="524"/>
        <end position="565"/>
    </location>
</feature>